<accession>A0AA41QC58</accession>
<evidence type="ECO:0000313" key="4">
    <source>
        <dbReference type="Proteomes" id="UP001165405"/>
    </source>
</evidence>
<dbReference type="SUPFAM" id="SSF160631">
    <property type="entry name" value="SMI1/KNR4-like"/>
    <property type="match status" value="1"/>
</dbReference>
<name>A0AA41QC58_9MICO</name>
<dbReference type="PANTHER" id="PTHR47432">
    <property type="entry name" value="CELL WALL ASSEMBLY REGULATOR SMI1"/>
    <property type="match status" value="1"/>
</dbReference>
<dbReference type="Proteomes" id="UP001165405">
    <property type="component" value="Unassembled WGS sequence"/>
</dbReference>
<dbReference type="Gene3D" id="3.40.1580.10">
    <property type="entry name" value="SMI1/KNR4-like"/>
    <property type="match status" value="1"/>
</dbReference>
<reference evidence="3" key="1">
    <citation type="submission" date="2022-01" db="EMBL/GenBank/DDBJ databases">
        <title>Antribacter sp. nov., isolated from Guizhou of China.</title>
        <authorList>
            <person name="Chengliang C."/>
            <person name="Ya Z."/>
        </authorList>
    </citation>
    <scope>NUCLEOTIDE SEQUENCE</scope>
    <source>
        <strain evidence="3">KLBMP 9083</strain>
    </source>
</reference>
<organism evidence="3 4">
    <name type="scientific">Antribacter soli</name>
    <dbReference type="NCBI Taxonomy" id="2910976"/>
    <lineage>
        <taxon>Bacteria</taxon>
        <taxon>Bacillati</taxon>
        <taxon>Actinomycetota</taxon>
        <taxon>Actinomycetes</taxon>
        <taxon>Micrococcales</taxon>
        <taxon>Promicromonosporaceae</taxon>
        <taxon>Antribacter</taxon>
    </lineage>
</organism>
<evidence type="ECO:0000313" key="3">
    <source>
        <dbReference type="EMBL" id="MCF4120427.1"/>
    </source>
</evidence>
<dbReference type="RefSeq" id="WP_236088197.1">
    <property type="nucleotide sequence ID" value="NZ_JAKGSG010000020.1"/>
</dbReference>
<feature type="region of interest" description="Disordered" evidence="1">
    <location>
        <begin position="24"/>
        <end position="49"/>
    </location>
</feature>
<feature type="domain" description="Knr4/Smi1-like" evidence="2">
    <location>
        <begin position="176"/>
        <end position="322"/>
    </location>
</feature>
<dbReference type="SMART" id="SM00860">
    <property type="entry name" value="SMI1_KNR4"/>
    <property type="match status" value="1"/>
</dbReference>
<gene>
    <name evidence="3" type="ORF">L1785_05490</name>
</gene>
<dbReference type="AlphaFoldDB" id="A0AA41QC58"/>
<sequence>MTPLHDWNSWEPLVDALRASAPPGARVSEFEGTVGPRSWGGRYSDDGEQEPRRAFHRALAREAVAAARAGRTVKGPRERLDAALAALSALVPPPGVPVHVVAGPSREDDVVHVLDLPPHVTRGHSAPVEDIVLVPGALPAAYRARLAPTTGARPAPSADPAAVARLVREKNPWVAGATQDQLSAAESALGVPLPEEVRALYAAAGSGELVLATGDHDDHFYGFEIVPLNGGVLRTAFLPEHRFTSWALDGGTLAPEDPAGRVQAAVGSPLWFPVGHDWGGNVYAVDLAPGPEGYLGQVVFLDHEERAGAHIVGDSLTDVLVHRRTVRDARSVTDAQGTGRGRRAGADQAGPERHAETGADRTADTAGPEYLALDPTGWRALLDAGTVPRTLLAAGFTDHAPLEDTVDVANRLLRLRGLEGITVTTITRPPKKTLLSRLLGG</sequence>
<protein>
    <submittedName>
        <fullName evidence="3">SMI1/KNR4 family protein</fullName>
    </submittedName>
</protein>
<feature type="compositionally biased region" description="Basic and acidic residues" evidence="1">
    <location>
        <begin position="350"/>
        <end position="363"/>
    </location>
</feature>
<dbReference type="InterPro" id="IPR037883">
    <property type="entry name" value="Knr4/Smi1-like_sf"/>
</dbReference>
<comment type="caution">
    <text evidence="3">The sequence shown here is derived from an EMBL/GenBank/DDBJ whole genome shotgun (WGS) entry which is preliminary data.</text>
</comment>
<dbReference type="EMBL" id="JAKGSG010000020">
    <property type="protein sequence ID" value="MCF4120427.1"/>
    <property type="molecule type" value="Genomic_DNA"/>
</dbReference>
<keyword evidence="4" id="KW-1185">Reference proteome</keyword>
<evidence type="ECO:0000259" key="2">
    <source>
        <dbReference type="SMART" id="SM00860"/>
    </source>
</evidence>
<proteinExistence type="predicted"/>
<feature type="region of interest" description="Disordered" evidence="1">
    <location>
        <begin position="330"/>
        <end position="369"/>
    </location>
</feature>
<dbReference type="InterPro" id="IPR018958">
    <property type="entry name" value="Knr4/Smi1-like_dom"/>
</dbReference>
<dbReference type="InterPro" id="IPR051873">
    <property type="entry name" value="KNR4/SMI1_regulator"/>
</dbReference>
<dbReference type="PANTHER" id="PTHR47432:SF1">
    <property type="entry name" value="CELL WALL ASSEMBLY REGULATOR SMI1"/>
    <property type="match status" value="1"/>
</dbReference>
<dbReference type="Pfam" id="PF09346">
    <property type="entry name" value="SMI1_KNR4"/>
    <property type="match status" value="1"/>
</dbReference>
<evidence type="ECO:0000256" key="1">
    <source>
        <dbReference type="SAM" id="MobiDB-lite"/>
    </source>
</evidence>